<name>A0A918YV59_9GAMM</name>
<proteinExistence type="inferred from homology"/>
<dbReference type="Gene3D" id="2.40.30.170">
    <property type="match status" value="1"/>
</dbReference>
<sequence length="387" mass="40605">MNALRPLARHPIVVALGASLLLLATGNALLRRQADATPTPPAPPAPAVSVAEAERVRFAPRQWVPGSVIGRQDARVASEFGGRVVRVAEVGQAVRAGDALAVLDDTGIRLRAQEAQAELGRIRAQLELATSQERRYAALAAQQNVARSQLDQLRAERSVLAQELARAQATLAQVRHQQQRMVVRAPFDGVVAERIAQPGEFLAPGGAIARLVDLATREVQVRAPVDLASHLGVGTPVLLRAAGPSGSAAATPLRVSALVPVGDAASRQLELRIALPSAGAAAAWPIGSAVDVGLPRGPQREVVAVPRDALVLRREGDYVLRVGARDVAERVGVEAGDTVDGQVEVRGDVRPGDRLIVRGAERVQPGQTVRVLAAAPLAQATQARAAR</sequence>
<evidence type="ECO:0000259" key="3">
    <source>
        <dbReference type="Pfam" id="PF25973"/>
    </source>
</evidence>
<dbReference type="AlphaFoldDB" id="A0A918YV59"/>
<comment type="caution">
    <text evidence="4">The sequence shown here is derived from an EMBL/GenBank/DDBJ whole genome shotgun (WGS) entry which is preliminary data.</text>
</comment>
<evidence type="ECO:0000256" key="1">
    <source>
        <dbReference type="ARBA" id="ARBA00009477"/>
    </source>
</evidence>
<dbReference type="InterPro" id="IPR006143">
    <property type="entry name" value="RND_pump_MFP"/>
</dbReference>
<dbReference type="Proteomes" id="UP000636453">
    <property type="component" value="Unassembled WGS sequence"/>
</dbReference>
<gene>
    <name evidence="4" type="ORF">GCM10007167_04220</name>
</gene>
<dbReference type="EMBL" id="BNCF01000001">
    <property type="protein sequence ID" value="GHE26229.1"/>
    <property type="molecule type" value="Genomic_DNA"/>
</dbReference>
<dbReference type="OrthoDB" id="5730196at2"/>
<protein>
    <submittedName>
        <fullName evidence="4">Hemolysin D</fullName>
    </submittedName>
</protein>
<dbReference type="Pfam" id="PF25973">
    <property type="entry name" value="BSH_CzcB"/>
    <property type="match status" value="1"/>
</dbReference>
<dbReference type="PANTHER" id="PTHR30469:SF15">
    <property type="entry name" value="HLYD FAMILY OF SECRETION PROTEINS"/>
    <property type="match status" value="1"/>
</dbReference>
<dbReference type="Gene3D" id="2.40.420.20">
    <property type="match status" value="1"/>
</dbReference>
<dbReference type="RefSeq" id="WP_146472760.1">
    <property type="nucleotide sequence ID" value="NZ_BNCF01000001.1"/>
</dbReference>
<evidence type="ECO:0000313" key="5">
    <source>
        <dbReference type="Proteomes" id="UP000636453"/>
    </source>
</evidence>
<evidence type="ECO:0000256" key="2">
    <source>
        <dbReference type="SAM" id="Coils"/>
    </source>
</evidence>
<dbReference type="GO" id="GO:0015562">
    <property type="term" value="F:efflux transmembrane transporter activity"/>
    <property type="evidence" value="ECO:0007669"/>
    <property type="project" value="TreeGrafter"/>
</dbReference>
<evidence type="ECO:0000313" key="4">
    <source>
        <dbReference type="EMBL" id="GHE26229.1"/>
    </source>
</evidence>
<dbReference type="InterPro" id="IPR058647">
    <property type="entry name" value="BSH_CzcB-like"/>
</dbReference>
<reference evidence="4" key="1">
    <citation type="journal article" date="2014" name="Int. J. Syst. Evol. Microbiol.">
        <title>Complete genome sequence of Corynebacterium casei LMG S-19264T (=DSM 44701T), isolated from a smear-ripened cheese.</title>
        <authorList>
            <consortium name="US DOE Joint Genome Institute (JGI-PGF)"/>
            <person name="Walter F."/>
            <person name="Albersmeier A."/>
            <person name="Kalinowski J."/>
            <person name="Ruckert C."/>
        </authorList>
    </citation>
    <scope>NUCLEOTIDE SEQUENCE</scope>
    <source>
        <strain evidence="4">KCTC 32020</strain>
    </source>
</reference>
<dbReference type="Gene3D" id="2.40.50.100">
    <property type="match status" value="1"/>
</dbReference>
<feature type="domain" description="CzcB-like barrel-sandwich hybrid" evidence="3">
    <location>
        <begin position="74"/>
        <end position="210"/>
    </location>
</feature>
<dbReference type="SUPFAM" id="SSF111369">
    <property type="entry name" value="HlyD-like secretion proteins"/>
    <property type="match status" value="1"/>
</dbReference>
<keyword evidence="5" id="KW-1185">Reference proteome</keyword>
<feature type="coiled-coil region" evidence="2">
    <location>
        <begin position="112"/>
        <end position="177"/>
    </location>
</feature>
<dbReference type="Gene3D" id="1.10.287.470">
    <property type="entry name" value="Helix hairpin bin"/>
    <property type="match status" value="1"/>
</dbReference>
<dbReference type="GO" id="GO:1990281">
    <property type="term" value="C:efflux pump complex"/>
    <property type="evidence" value="ECO:0007669"/>
    <property type="project" value="TreeGrafter"/>
</dbReference>
<keyword evidence="2" id="KW-0175">Coiled coil</keyword>
<organism evidence="4 5">
    <name type="scientific">Vulcaniibacterium thermophilum</name>
    <dbReference type="NCBI Taxonomy" id="1169913"/>
    <lineage>
        <taxon>Bacteria</taxon>
        <taxon>Pseudomonadati</taxon>
        <taxon>Pseudomonadota</taxon>
        <taxon>Gammaproteobacteria</taxon>
        <taxon>Lysobacterales</taxon>
        <taxon>Lysobacteraceae</taxon>
        <taxon>Vulcaniibacterium</taxon>
    </lineage>
</organism>
<comment type="similarity">
    <text evidence="1">Belongs to the membrane fusion protein (MFP) (TC 8.A.1) family.</text>
</comment>
<dbReference type="NCBIfam" id="TIGR01730">
    <property type="entry name" value="RND_mfp"/>
    <property type="match status" value="1"/>
</dbReference>
<dbReference type="PANTHER" id="PTHR30469">
    <property type="entry name" value="MULTIDRUG RESISTANCE PROTEIN MDTA"/>
    <property type="match status" value="1"/>
</dbReference>
<reference evidence="4" key="2">
    <citation type="submission" date="2020-09" db="EMBL/GenBank/DDBJ databases">
        <authorList>
            <person name="Sun Q."/>
            <person name="Kim S."/>
        </authorList>
    </citation>
    <scope>NUCLEOTIDE SEQUENCE</scope>
    <source>
        <strain evidence="4">KCTC 32020</strain>
    </source>
</reference>
<accession>A0A918YV59</accession>